<dbReference type="PRINTS" id="PR00834">
    <property type="entry name" value="PROTEASES2C"/>
</dbReference>
<evidence type="ECO:0000313" key="3">
    <source>
        <dbReference type="Proteomes" id="UP001595583"/>
    </source>
</evidence>
<dbReference type="Proteomes" id="UP001595583">
    <property type="component" value="Unassembled WGS sequence"/>
</dbReference>
<feature type="chain" id="PRO_5045180106" evidence="1">
    <location>
        <begin position="20"/>
        <end position="212"/>
    </location>
</feature>
<keyword evidence="1" id="KW-0732">Signal</keyword>
<evidence type="ECO:0000313" key="2">
    <source>
        <dbReference type="EMBL" id="MFC3206901.1"/>
    </source>
</evidence>
<evidence type="ECO:0000256" key="1">
    <source>
        <dbReference type="SAM" id="SignalP"/>
    </source>
</evidence>
<dbReference type="PROSITE" id="PS51257">
    <property type="entry name" value="PROKAR_LIPOPROTEIN"/>
    <property type="match status" value="1"/>
</dbReference>
<sequence length="212" mass="22310">MRTLIAIAAAALLAGCAVNVDNTTTGATNAPSPTVKVIMDAGHGSGVHIGNGYVITAGHVTENQKTISVKDSTGKEHKAEVLWLNHASDVSLIRVDDWHGMRKANLDCDATKIGDAIRIEGNPNAVEFAVSWGRVSAFGKTGFENLDNNGLWRVLVTLDATAAPGVSGGPVYDADGYTVRGILVSGMVTPRGVFPYSYMVPSTEICRVMGRV</sequence>
<name>A0ABV7KEX7_9HYPH</name>
<dbReference type="Gene3D" id="2.40.10.120">
    <property type="match status" value="1"/>
</dbReference>
<dbReference type="InterPro" id="IPR009003">
    <property type="entry name" value="Peptidase_S1_PA"/>
</dbReference>
<feature type="signal peptide" evidence="1">
    <location>
        <begin position="1"/>
        <end position="19"/>
    </location>
</feature>
<organism evidence="2 3">
    <name type="scientific">Aquamicrobium soli</name>
    <dbReference type="NCBI Taxonomy" id="1811518"/>
    <lineage>
        <taxon>Bacteria</taxon>
        <taxon>Pseudomonadati</taxon>
        <taxon>Pseudomonadota</taxon>
        <taxon>Alphaproteobacteria</taxon>
        <taxon>Hyphomicrobiales</taxon>
        <taxon>Phyllobacteriaceae</taxon>
        <taxon>Aquamicrobium</taxon>
    </lineage>
</organism>
<comment type="caution">
    <text evidence="2">The sequence shown here is derived from an EMBL/GenBank/DDBJ whole genome shotgun (WGS) entry which is preliminary data.</text>
</comment>
<protein>
    <submittedName>
        <fullName evidence="2">Trypsin-like peptidase domain-containing protein</fullName>
    </submittedName>
</protein>
<dbReference type="EMBL" id="JBHRTK010000012">
    <property type="protein sequence ID" value="MFC3206901.1"/>
    <property type="molecule type" value="Genomic_DNA"/>
</dbReference>
<gene>
    <name evidence="2" type="ORF">ACFOHJ_11810</name>
</gene>
<dbReference type="SUPFAM" id="SSF50494">
    <property type="entry name" value="Trypsin-like serine proteases"/>
    <property type="match status" value="1"/>
</dbReference>
<dbReference type="InterPro" id="IPR001940">
    <property type="entry name" value="Peptidase_S1C"/>
</dbReference>
<dbReference type="Pfam" id="PF13365">
    <property type="entry name" value="Trypsin_2"/>
    <property type="match status" value="1"/>
</dbReference>
<keyword evidence="3" id="KW-1185">Reference proteome</keyword>
<reference evidence="3" key="1">
    <citation type="journal article" date="2019" name="Int. J. Syst. Evol. Microbiol.">
        <title>The Global Catalogue of Microorganisms (GCM) 10K type strain sequencing project: providing services to taxonomists for standard genome sequencing and annotation.</title>
        <authorList>
            <consortium name="The Broad Institute Genomics Platform"/>
            <consortium name="The Broad Institute Genome Sequencing Center for Infectious Disease"/>
            <person name="Wu L."/>
            <person name="Ma J."/>
        </authorList>
    </citation>
    <scope>NUCLEOTIDE SEQUENCE [LARGE SCALE GENOMIC DNA]</scope>
    <source>
        <strain evidence="3">KCTC 52165</strain>
    </source>
</reference>
<accession>A0ABV7KEX7</accession>
<dbReference type="RefSeq" id="WP_378220702.1">
    <property type="nucleotide sequence ID" value="NZ_JBHRTK010000012.1"/>
</dbReference>
<proteinExistence type="predicted"/>